<keyword evidence="1" id="KW-1133">Transmembrane helix</keyword>
<reference evidence="2 3" key="1">
    <citation type="submission" date="2018-04" db="EMBL/GenBank/DDBJ databases">
        <title>Halococcoides cellulosivorans gen. nov., sp. nov., an extremely halophilic cellulose-utilizing haloarchaeon from hypersaline lakes.</title>
        <authorList>
            <person name="Sorokin D.Y."/>
            <person name="Toshchakov S.V."/>
            <person name="Samarov N.I."/>
            <person name="Korzhenkov A."/>
            <person name="Kublanov I.V."/>
        </authorList>
    </citation>
    <scope>NUCLEOTIDE SEQUENCE [LARGE SCALE GENOMIC DNA]</scope>
    <source>
        <strain evidence="2 3">HArcel1</strain>
    </source>
</reference>
<organism evidence="2 3">
    <name type="scientific">Halococcoides cellulosivorans</name>
    <dbReference type="NCBI Taxonomy" id="1679096"/>
    <lineage>
        <taxon>Archaea</taxon>
        <taxon>Methanobacteriati</taxon>
        <taxon>Methanobacteriota</taxon>
        <taxon>Stenosarchaea group</taxon>
        <taxon>Halobacteria</taxon>
        <taxon>Halobacteriales</taxon>
        <taxon>Haloarculaceae</taxon>
        <taxon>Halococcoides</taxon>
    </lineage>
</organism>
<keyword evidence="1" id="KW-0812">Transmembrane</keyword>
<evidence type="ECO:0000313" key="2">
    <source>
        <dbReference type="EMBL" id="AWB27885.1"/>
    </source>
</evidence>
<evidence type="ECO:0000256" key="1">
    <source>
        <dbReference type="SAM" id="Phobius"/>
    </source>
</evidence>
<dbReference type="Proteomes" id="UP000244727">
    <property type="component" value="Chromosome"/>
</dbReference>
<gene>
    <name evidence="2" type="ORF">HARCEL1_09240</name>
</gene>
<feature type="transmembrane region" description="Helical" evidence="1">
    <location>
        <begin position="14"/>
        <end position="32"/>
    </location>
</feature>
<dbReference type="KEGG" id="harc:HARCEL1_09240"/>
<keyword evidence="1" id="KW-0472">Membrane</keyword>
<feature type="transmembrane region" description="Helical" evidence="1">
    <location>
        <begin position="83"/>
        <end position="101"/>
    </location>
</feature>
<evidence type="ECO:0000313" key="3">
    <source>
        <dbReference type="Proteomes" id="UP000244727"/>
    </source>
</evidence>
<protein>
    <submittedName>
        <fullName evidence="2">Uncharacterized protein</fullName>
    </submittedName>
</protein>
<keyword evidence="3" id="KW-1185">Reference proteome</keyword>
<accession>A0A2R4X280</accession>
<dbReference type="GeneID" id="36512689"/>
<sequence>MDALLQSTWGIDPGAFALPAIVWLVLAVTAVANGIFRETVLTARYSERRAHRISTAMLVAIILTIAGLYFASFGEAHTLAERLAIGVGWTALTVGFEFLVGHLEDTPVEETIGQYDVRAGEVWIAVPLTLLLSPLLFGWLL</sequence>
<feature type="transmembrane region" description="Helical" evidence="1">
    <location>
        <begin position="53"/>
        <end position="71"/>
    </location>
</feature>
<dbReference type="RefSeq" id="WP_108382711.1">
    <property type="nucleotide sequence ID" value="NZ_CP028858.1"/>
</dbReference>
<name>A0A2R4X280_9EURY</name>
<proteinExistence type="predicted"/>
<dbReference type="EMBL" id="CP028858">
    <property type="protein sequence ID" value="AWB27885.1"/>
    <property type="molecule type" value="Genomic_DNA"/>
</dbReference>
<dbReference type="AlphaFoldDB" id="A0A2R4X280"/>
<feature type="transmembrane region" description="Helical" evidence="1">
    <location>
        <begin position="122"/>
        <end position="140"/>
    </location>
</feature>